<dbReference type="GO" id="GO:0050793">
    <property type="term" value="P:regulation of developmental process"/>
    <property type="evidence" value="ECO:0007669"/>
    <property type="project" value="InterPro"/>
</dbReference>
<dbReference type="InterPro" id="IPR044700">
    <property type="entry name" value="PIP2/PIPL1"/>
</dbReference>
<dbReference type="AlphaFoldDB" id="A0AAV8TT26"/>
<dbReference type="GO" id="GO:0045087">
    <property type="term" value="P:innate immune response"/>
    <property type="evidence" value="ECO:0007669"/>
    <property type="project" value="InterPro"/>
</dbReference>
<evidence type="ECO:0000256" key="1">
    <source>
        <dbReference type="SAM" id="MobiDB-lite"/>
    </source>
</evidence>
<dbReference type="EMBL" id="JAIWQS010000004">
    <property type="protein sequence ID" value="KAJ8768918.1"/>
    <property type="molecule type" value="Genomic_DNA"/>
</dbReference>
<keyword evidence="2" id="KW-0732">Signal</keyword>
<dbReference type="Proteomes" id="UP001159364">
    <property type="component" value="Linkage Group LG04"/>
</dbReference>
<feature type="chain" id="PRO_5043529881" evidence="2">
    <location>
        <begin position="34"/>
        <end position="104"/>
    </location>
</feature>
<gene>
    <name evidence="3" type="ORF">K2173_023913</name>
</gene>
<accession>A0AAV8TT26</accession>
<dbReference type="PANTHER" id="PTHR34663">
    <property type="entry name" value="OS06G0637400 PROTEIN"/>
    <property type="match status" value="1"/>
</dbReference>
<proteinExistence type="predicted"/>
<protein>
    <submittedName>
        <fullName evidence="3">Uncharacterized protein</fullName>
    </submittedName>
</protein>
<sequence length="104" mass="10986">MGKGNSYSAKIFSFLLLGSLILLTTMLLHGVEARQLSGSRLAGDASRFKLGGRLHDLRVEGEVLHSGPSPGVGHRYKTLHGTGDVKNSGPSPAEGHKDVTGENH</sequence>
<evidence type="ECO:0000313" key="3">
    <source>
        <dbReference type="EMBL" id="KAJ8768918.1"/>
    </source>
</evidence>
<comment type="caution">
    <text evidence="3">The sequence shown here is derived from an EMBL/GenBank/DDBJ whole genome shotgun (WGS) entry which is preliminary data.</text>
</comment>
<feature type="compositionally biased region" description="Basic and acidic residues" evidence="1">
    <location>
        <begin position="94"/>
        <end position="104"/>
    </location>
</feature>
<name>A0AAV8TT26_9ROSI</name>
<reference evidence="3 4" key="1">
    <citation type="submission" date="2021-09" db="EMBL/GenBank/DDBJ databases">
        <title>Genomic insights and catalytic innovation underlie evolution of tropane alkaloids biosynthesis.</title>
        <authorList>
            <person name="Wang Y.-J."/>
            <person name="Tian T."/>
            <person name="Huang J.-P."/>
            <person name="Huang S.-X."/>
        </authorList>
    </citation>
    <scope>NUCLEOTIDE SEQUENCE [LARGE SCALE GENOMIC DNA]</scope>
    <source>
        <strain evidence="3">KIB-2018</strain>
        <tissue evidence="3">Leaf</tissue>
    </source>
</reference>
<evidence type="ECO:0000256" key="2">
    <source>
        <dbReference type="SAM" id="SignalP"/>
    </source>
</evidence>
<keyword evidence="4" id="KW-1185">Reference proteome</keyword>
<dbReference type="PANTHER" id="PTHR34663:SF21">
    <property type="entry name" value="PROTEIN, PUTATIVE-RELATED"/>
    <property type="match status" value="1"/>
</dbReference>
<evidence type="ECO:0000313" key="4">
    <source>
        <dbReference type="Proteomes" id="UP001159364"/>
    </source>
</evidence>
<feature type="signal peptide" evidence="2">
    <location>
        <begin position="1"/>
        <end position="33"/>
    </location>
</feature>
<feature type="region of interest" description="Disordered" evidence="1">
    <location>
        <begin position="63"/>
        <end position="104"/>
    </location>
</feature>
<organism evidence="3 4">
    <name type="scientific">Erythroxylum novogranatense</name>
    <dbReference type="NCBI Taxonomy" id="1862640"/>
    <lineage>
        <taxon>Eukaryota</taxon>
        <taxon>Viridiplantae</taxon>
        <taxon>Streptophyta</taxon>
        <taxon>Embryophyta</taxon>
        <taxon>Tracheophyta</taxon>
        <taxon>Spermatophyta</taxon>
        <taxon>Magnoliopsida</taxon>
        <taxon>eudicotyledons</taxon>
        <taxon>Gunneridae</taxon>
        <taxon>Pentapetalae</taxon>
        <taxon>rosids</taxon>
        <taxon>fabids</taxon>
        <taxon>Malpighiales</taxon>
        <taxon>Erythroxylaceae</taxon>
        <taxon>Erythroxylum</taxon>
    </lineage>
</organism>